<comment type="similarity">
    <text evidence="2 6">Belongs to the cytochrome P450 family.</text>
</comment>
<dbReference type="InterPro" id="IPR036396">
    <property type="entry name" value="Cyt_P450_sf"/>
</dbReference>
<evidence type="ECO:0000256" key="5">
    <source>
        <dbReference type="ARBA" id="ARBA00023004"/>
    </source>
</evidence>
<keyword evidence="8" id="KW-1185">Reference proteome</keyword>
<dbReference type="Pfam" id="PF00067">
    <property type="entry name" value="p450"/>
    <property type="match status" value="1"/>
</dbReference>
<dbReference type="Proteomes" id="UP001396898">
    <property type="component" value="Unassembled WGS sequence"/>
</dbReference>
<evidence type="ECO:0000256" key="3">
    <source>
        <dbReference type="ARBA" id="ARBA00022617"/>
    </source>
</evidence>
<gene>
    <name evidence="7" type="ORF">PG991_014366</name>
</gene>
<dbReference type="SUPFAM" id="SSF48264">
    <property type="entry name" value="Cytochrome P450"/>
    <property type="match status" value="1"/>
</dbReference>
<keyword evidence="6" id="KW-0503">Monooxygenase</keyword>
<dbReference type="PANTHER" id="PTHR24305:SF166">
    <property type="entry name" value="CYTOCHROME P450 12A4, MITOCHONDRIAL-RELATED"/>
    <property type="match status" value="1"/>
</dbReference>
<dbReference type="PROSITE" id="PS00086">
    <property type="entry name" value="CYTOCHROME_P450"/>
    <property type="match status" value="1"/>
</dbReference>
<comment type="caution">
    <text evidence="7">The sequence shown here is derived from an EMBL/GenBank/DDBJ whole genome shotgun (WGS) entry which is preliminary data.</text>
</comment>
<dbReference type="InterPro" id="IPR050121">
    <property type="entry name" value="Cytochrome_P450_monoxygenase"/>
</dbReference>
<dbReference type="InterPro" id="IPR017972">
    <property type="entry name" value="Cyt_P450_CS"/>
</dbReference>
<dbReference type="Gene3D" id="1.10.630.10">
    <property type="entry name" value="Cytochrome P450"/>
    <property type="match status" value="1"/>
</dbReference>
<keyword evidence="3 6" id="KW-0349">Heme</keyword>
<dbReference type="EMBL" id="JAQQWI010000018">
    <property type="protein sequence ID" value="KAK8002144.1"/>
    <property type="molecule type" value="Genomic_DNA"/>
</dbReference>
<proteinExistence type="inferred from homology"/>
<name>A0ABR1RAK0_9PEZI</name>
<evidence type="ECO:0000256" key="1">
    <source>
        <dbReference type="ARBA" id="ARBA00001971"/>
    </source>
</evidence>
<evidence type="ECO:0000256" key="4">
    <source>
        <dbReference type="ARBA" id="ARBA00022723"/>
    </source>
</evidence>
<reference evidence="7 8" key="1">
    <citation type="submission" date="2023-01" db="EMBL/GenBank/DDBJ databases">
        <title>Analysis of 21 Apiospora genomes using comparative genomics revels a genus with tremendous synthesis potential of carbohydrate active enzymes and secondary metabolites.</title>
        <authorList>
            <person name="Sorensen T."/>
        </authorList>
    </citation>
    <scope>NUCLEOTIDE SEQUENCE [LARGE SCALE GENOMIC DNA]</scope>
    <source>
        <strain evidence="7 8">CBS 20057</strain>
    </source>
</reference>
<accession>A0ABR1RAK0</accession>
<dbReference type="InterPro" id="IPR001128">
    <property type="entry name" value="Cyt_P450"/>
</dbReference>
<dbReference type="PRINTS" id="PR00463">
    <property type="entry name" value="EP450I"/>
</dbReference>
<sequence length="563" mass="63491">MDLLLCGSIALLETLCLKAAVVPDVTSSRDDEPGHGFQRLLLLMSMQYMALKIYRIFIYPHCFSPLRHLPGPRDGHFFLGQTINMFRQEYPFSIYVQWVRQFPGTPVIRYLSFANAEVLVPLTPDALKEVQQTKCYEFNRSRFWLRMVVEFAGWGIITFDGDAHKASRKMLSTAFSPANVRRTEPIFRNKASEITKTLSRILSATARDGTDDDDTAVVDAIDIMSKATLDIMGVASLGVDLSSLREERGDGDKPSKAPGHYDFRRAYDTIFAGSAFGKALTFANSLFPFPVVRWLPLAENRRALFAASWIRQTLTRLVRQRYRQIHDAMTRGTYVDNTSRDLLTFIVEESGPGDAAEGIPEDEVVGHMIHFMTAGHETSGSVLSWSIYVMATKPSIQETLHEEISTVTTKGANPAFSNIDRLSYLENFVKEVMRIYSPAATTHREAAIDLTLQGVAVPKGTTLDLIPAVTMQSPAVWGDDVDQFDPTRWERLTDEQASPYVFSAFSNGPRICLGKAFALMEIKIILVELVSRFRFLRVERPFRVEVPGLSTRPQRMEIRFEAR</sequence>
<evidence type="ECO:0000313" key="8">
    <source>
        <dbReference type="Proteomes" id="UP001396898"/>
    </source>
</evidence>
<dbReference type="PRINTS" id="PR00385">
    <property type="entry name" value="P450"/>
</dbReference>
<organism evidence="7 8">
    <name type="scientific">Apiospora marii</name>
    <dbReference type="NCBI Taxonomy" id="335849"/>
    <lineage>
        <taxon>Eukaryota</taxon>
        <taxon>Fungi</taxon>
        <taxon>Dikarya</taxon>
        <taxon>Ascomycota</taxon>
        <taxon>Pezizomycotina</taxon>
        <taxon>Sordariomycetes</taxon>
        <taxon>Xylariomycetidae</taxon>
        <taxon>Amphisphaeriales</taxon>
        <taxon>Apiosporaceae</taxon>
        <taxon>Apiospora</taxon>
    </lineage>
</organism>
<keyword evidence="6" id="KW-0560">Oxidoreductase</keyword>
<evidence type="ECO:0000256" key="6">
    <source>
        <dbReference type="RuleBase" id="RU000461"/>
    </source>
</evidence>
<evidence type="ECO:0000256" key="2">
    <source>
        <dbReference type="ARBA" id="ARBA00010617"/>
    </source>
</evidence>
<dbReference type="PANTHER" id="PTHR24305">
    <property type="entry name" value="CYTOCHROME P450"/>
    <property type="match status" value="1"/>
</dbReference>
<protein>
    <submittedName>
        <fullName evidence="7">Cytochrome P450</fullName>
    </submittedName>
</protein>
<comment type="cofactor">
    <cofactor evidence="1">
        <name>heme</name>
        <dbReference type="ChEBI" id="CHEBI:30413"/>
    </cofactor>
</comment>
<dbReference type="InterPro" id="IPR002401">
    <property type="entry name" value="Cyt_P450_E_grp-I"/>
</dbReference>
<keyword evidence="4 6" id="KW-0479">Metal-binding</keyword>
<keyword evidence="5 6" id="KW-0408">Iron</keyword>
<evidence type="ECO:0000313" key="7">
    <source>
        <dbReference type="EMBL" id="KAK8002144.1"/>
    </source>
</evidence>